<gene>
    <name evidence="2" type="ORF">GOQ30_15830</name>
</gene>
<feature type="chain" id="PRO_5026112016" evidence="1">
    <location>
        <begin position="22"/>
        <end position="451"/>
    </location>
</feature>
<evidence type="ECO:0000313" key="3">
    <source>
        <dbReference type="Proteomes" id="UP000431264"/>
    </source>
</evidence>
<keyword evidence="3" id="KW-1185">Reference proteome</keyword>
<accession>A0A6I4IUT7</accession>
<proteinExistence type="predicted"/>
<dbReference type="OrthoDB" id="9765957at2"/>
<keyword evidence="1" id="KW-0732">Signal</keyword>
<sequence>MKKLYTLLATLLVTASIFAQAPEKMSYQAIVRDASDALVVSTTVGMQISILQGSAAGTAVYVETQTPTTNANGLVSIEVGSGSVVSGTFNTIDWSSNSYYIKTDVDPAGGTSYSISGTSQLLSVPYALFAKSSGGVANSADWAVNGNNINNTNTGSVVVGPNVTNSNLNFYVTNTGSPKMAIGNMNNFNNVNSGELHFAEDTNYSGSECGIKFQHNGNLNNLYLIGGCPTPDTIARFNRDGFSNMKRLRLSTNYNANTTNQLTVEGESDFTGNVTITGNLTVTGNIAKGGGTFKIDHPLNPKNQYLIHSFVESPDMMNIYSGNATTDTNGFVTVTLPAYFEAANKDFRYQLTTIGTFAQAIIKEKVAGNKFVIQTSTPNVEVSWQITAVRSDKFANENRIVPEKEKEFKGTYLHPELYGASVEESETYARNQKALQTLEAESKAVKNSDGQ</sequence>
<feature type="signal peptide" evidence="1">
    <location>
        <begin position="1"/>
        <end position="21"/>
    </location>
</feature>
<dbReference type="RefSeq" id="WP_140999070.1">
    <property type="nucleotide sequence ID" value="NZ_VDCZ01000014.1"/>
</dbReference>
<name>A0A6I4IUT7_9FLAO</name>
<organism evidence="2 3">
    <name type="scientific">Flavobacterium profundi</name>
    <dbReference type="NCBI Taxonomy" id="1774945"/>
    <lineage>
        <taxon>Bacteria</taxon>
        <taxon>Pseudomonadati</taxon>
        <taxon>Bacteroidota</taxon>
        <taxon>Flavobacteriia</taxon>
        <taxon>Flavobacteriales</taxon>
        <taxon>Flavobacteriaceae</taxon>
        <taxon>Flavobacterium</taxon>
    </lineage>
</organism>
<dbReference type="EMBL" id="WQLW01000014">
    <property type="protein sequence ID" value="MVO10644.1"/>
    <property type="molecule type" value="Genomic_DNA"/>
</dbReference>
<evidence type="ECO:0000256" key="1">
    <source>
        <dbReference type="SAM" id="SignalP"/>
    </source>
</evidence>
<comment type="caution">
    <text evidence="2">The sequence shown here is derived from an EMBL/GenBank/DDBJ whole genome shotgun (WGS) entry which is preliminary data.</text>
</comment>
<protein>
    <submittedName>
        <fullName evidence="2">Uncharacterized protein</fullName>
    </submittedName>
</protein>
<evidence type="ECO:0000313" key="2">
    <source>
        <dbReference type="EMBL" id="MVO10644.1"/>
    </source>
</evidence>
<reference evidence="3" key="1">
    <citation type="submission" date="2019-05" db="EMBL/GenBank/DDBJ databases">
        <title>Flavobacterium profundi sp. nov., isolated from a deep-sea seamount.</title>
        <authorList>
            <person name="Zhang D.-C."/>
        </authorList>
    </citation>
    <scope>NUCLEOTIDE SEQUENCE [LARGE SCALE GENOMIC DNA]</scope>
    <source>
        <strain evidence="3">TP390</strain>
    </source>
</reference>
<dbReference type="AlphaFoldDB" id="A0A6I4IUT7"/>
<dbReference type="Proteomes" id="UP000431264">
    <property type="component" value="Unassembled WGS sequence"/>
</dbReference>